<feature type="compositionally biased region" description="Basic and acidic residues" evidence="1">
    <location>
        <begin position="147"/>
        <end position="158"/>
    </location>
</feature>
<feature type="region of interest" description="Disordered" evidence="1">
    <location>
        <begin position="128"/>
        <end position="220"/>
    </location>
</feature>
<evidence type="ECO:0000256" key="1">
    <source>
        <dbReference type="SAM" id="MobiDB-lite"/>
    </source>
</evidence>
<gene>
    <name evidence="2" type="ORF">JOQ06_013465</name>
</gene>
<protein>
    <submittedName>
        <fullName evidence="2">Uncharacterized protein</fullName>
    </submittedName>
</protein>
<accession>A0AAD6BLF4</accession>
<reference evidence="2" key="1">
    <citation type="submission" date="2022-11" db="EMBL/GenBank/DDBJ databases">
        <title>Chromosome-level genome of Pogonophryne albipinna.</title>
        <authorList>
            <person name="Jo E."/>
        </authorList>
    </citation>
    <scope>NUCLEOTIDE SEQUENCE</scope>
    <source>
        <strain evidence="2">SGF0006</strain>
        <tissue evidence="2">Muscle</tissue>
    </source>
</reference>
<evidence type="ECO:0000313" key="3">
    <source>
        <dbReference type="Proteomes" id="UP001219934"/>
    </source>
</evidence>
<organism evidence="2 3">
    <name type="scientific">Pogonophryne albipinna</name>
    <dbReference type="NCBI Taxonomy" id="1090488"/>
    <lineage>
        <taxon>Eukaryota</taxon>
        <taxon>Metazoa</taxon>
        <taxon>Chordata</taxon>
        <taxon>Craniata</taxon>
        <taxon>Vertebrata</taxon>
        <taxon>Euteleostomi</taxon>
        <taxon>Actinopterygii</taxon>
        <taxon>Neopterygii</taxon>
        <taxon>Teleostei</taxon>
        <taxon>Neoteleostei</taxon>
        <taxon>Acanthomorphata</taxon>
        <taxon>Eupercaria</taxon>
        <taxon>Perciformes</taxon>
        <taxon>Notothenioidei</taxon>
        <taxon>Pogonophryne</taxon>
    </lineage>
</organism>
<evidence type="ECO:0000313" key="2">
    <source>
        <dbReference type="EMBL" id="KAJ4944926.1"/>
    </source>
</evidence>
<proteinExistence type="predicted"/>
<feature type="compositionally biased region" description="Polar residues" evidence="1">
    <location>
        <begin position="185"/>
        <end position="197"/>
    </location>
</feature>
<comment type="caution">
    <text evidence="2">The sequence shown here is derived from an EMBL/GenBank/DDBJ whole genome shotgun (WGS) entry which is preliminary data.</text>
</comment>
<dbReference type="Proteomes" id="UP001219934">
    <property type="component" value="Unassembled WGS sequence"/>
</dbReference>
<keyword evidence="3" id="KW-1185">Reference proteome</keyword>
<dbReference type="AlphaFoldDB" id="A0AAD6BLF4"/>
<dbReference type="EMBL" id="JAPTMU010000004">
    <property type="protein sequence ID" value="KAJ4944926.1"/>
    <property type="molecule type" value="Genomic_DNA"/>
</dbReference>
<name>A0AAD6BLF4_9TELE</name>
<sequence>MSLGRIIDKPLNATLSKIELTKLDSKSVEELREESISSQSITDTSQRCLNETFTVSEEQPSMYTFSPSRPCYPAARASLDASLRSRRHSVSAHPLQTDDCSVYASDPPSVKERLDIYGAPVRKSSLEARRVTDLRSPHASSRSPRRHSVESCSREPTKPRLLSTPPQKLTVPLRMRHPQDPHISPHQQLRSPQSASAAKSRHRLRPNLSSDSSLPSVRAPYPPKKLDEDFLKVYHKFVCQNKSGSLNGISCRLCARSSKASISSALAALALSPPRSVPIRHGKELLRRRLSPYEQSHDGVSYSATKPSMFQRFSSAQQRHIRRPGGVSAAMCLQLIFMTWEVHVRTEEAMAALPGDYKELCALFVFLCKPIAANERKKFKYGI</sequence>
<feature type="region of interest" description="Disordered" evidence="1">
    <location>
        <begin position="88"/>
        <end position="107"/>
    </location>
</feature>